<keyword evidence="6 11" id="KW-0418">Kinase</keyword>
<evidence type="ECO:0000256" key="8">
    <source>
        <dbReference type="ARBA" id="ARBA00023152"/>
    </source>
</evidence>
<evidence type="ECO:0000259" key="10">
    <source>
        <dbReference type="Pfam" id="PF00365"/>
    </source>
</evidence>
<dbReference type="InterPro" id="IPR022953">
    <property type="entry name" value="ATP_PFK"/>
</dbReference>
<evidence type="ECO:0000256" key="2">
    <source>
        <dbReference type="ARBA" id="ARBA00004679"/>
    </source>
</evidence>
<evidence type="ECO:0000256" key="1">
    <source>
        <dbReference type="ARBA" id="ARBA00001946"/>
    </source>
</evidence>
<dbReference type="EMBL" id="KB320457">
    <property type="protein sequence ID" value="ELW71644.1"/>
    <property type="molecule type" value="Genomic_DNA"/>
</dbReference>
<dbReference type="PANTHER" id="PTHR13697:SF5">
    <property type="entry name" value="ATP-DEPENDENT 6-PHOSPHOFRUCTOKINASE, PLATELET TYPE"/>
    <property type="match status" value="1"/>
</dbReference>
<keyword evidence="12" id="KW-1185">Reference proteome</keyword>
<dbReference type="GO" id="GO:0046872">
    <property type="term" value="F:metal ion binding"/>
    <property type="evidence" value="ECO:0007669"/>
    <property type="project" value="UniProtKB-KW"/>
</dbReference>
<comment type="pathway">
    <text evidence="2">Carbohydrate degradation; glycolysis; D-glyceraldehyde 3-phosphate and glycerone phosphate from D-glucose: step 3/4.</text>
</comment>
<evidence type="ECO:0000256" key="7">
    <source>
        <dbReference type="ARBA" id="ARBA00022842"/>
    </source>
</evidence>
<evidence type="ECO:0000256" key="4">
    <source>
        <dbReference type="ARBA" id="ARBA00022679"/>
    </source>
</evidence>
<dbReference type="GO" id="GO:0048029">
    <property type="term" value="F:monosaccharide binding"/>
    <property type="evidence" value="ECO:0007669"/>
    <property type="project" value="TreeGrafter"/>
</dbReference>
<sequence length="209" mass="23570">MGGYCGYLANMGGLAAGADAAYIFEEPFDIRDLQSNVEHLTEKMKTSIQRGLVLRNESCSENYTTDFIYQLYSEEGKGVFDCRKNVLGHMQQGGAPSPFDRNFGTKISARAMEWITTKLREAQGKGRKFVNDDSICVLGISKRTLLFQPVAELKKETDFEHRIPKEQWWLKLRPLMKILAKYKASYDVSDSGQLEHVHPSSDHGEPAAI</sequence>
<dbReference type="GO" id="GO:0030388">
    <property type="term" value="P:fructose 1,6-bisphosphate metabolic process"/>
    <property type="evidence" value="ECO:0007669"/>
    <property type="project" value="TreeGrafter"/>
</dbReference>
<dbReference type="AlphaFoldDB" id="L9LAF5"/>
<keyword evidence="8" id="KW-0324">Glycolysis</keyword>
<dbReference type="GO" id="GO:0061621">
    <property type="term" value="P:canonical glycolysis"/>
    <property type="evidence" value="ECO:0007669"/>
    <property type="project" value="TreeGrafter"/>
</dbReference>
<name>L9LAF5_TUPCH</name>
<evidence type="ECO:0000313" key="11">
    <source>
        <dbReference type="EMBL" id="ELW71644.1"/>
    </source>
</evidence>
<accession>L9LAF5</accession>
<dbReference type="InterPro" id="IPR035966">
    <property type="entry name" value="PKF_sf"/>
</dbReference>
<keyword evidence="3" id="KW-0963">Cytoplasm</keyword>
<evidence type="ECO:0000256" key="3">
    <source>
        <dbReference type="ARBA" id="ARBA00022490"/>
    </source>
</evidence>
<dbReference type="InterPro" id="IPR015912">
    <property type="entry name" value="Phosphofructokinase_CS"/>
</dbReference>
<dbReference type="GO" id="GO:0005524">
    <property type="term" value="F:ATP binding"/>
    <property type="evidence" value="ECO:0007669"/>
    <property type="project" value="TreeGrafter"/>
</dbReference>
<feature type="domain" description="Phosphofructokinase" evidence="10">
    <location>
        <begin position="1"/>
        <end position="115"/>
    </location>
</feature>
<reference evidence="12" key="2">
    <citation type="journal article" date="2013" name="Nat. Commun.">
        <title>Genome of the Chinese tree shrew.</title>
        <authorList>
            <person name="Fan Y."/>
            <person name="Huang Z.Y."/>
            <person name="Cao C.C."/>
            <person name="Chen C.S."/>
            <person name="Chen Y.X."/>
            <person name="Fan D.D."/>
            <person name="He J."/>
            <person name="Hou H.L."/>
            <person name="Hu L."/>
            <person name="Hu X.T."/>
            <person name="Jiang X.T."/>
            <person name="Lai R."/>
            <person name="Lang Y.S."/>
            <person name="Liang B."/>
            <person name="Liao S.G."/>
            <person name="Mu D."/>
            <person name="Ma Y.Y."/>
            <person name="Niu Y.Y."/>
            <person name="Sun X.Q."/>
            <person name="Xia J.Q."/>
            <person name="Xiao J."/>
            <person name="Xiong Z.Q."/>
            <person name="Xu L."/>
            <person name="Yang L."/>
            <person name="Zhang Y."/>
            <person name="Zhao W."/>
            <person name="Zhao X.D."/>
            <person name="Zheng Y.T."/>
            <person name="Zhou J.M."/>
            <person name="Zhu Y.B."/>
            <person name="Zhang G.J."/>
            <person name="Wang J."/>
            <person name="Yao Y.G."/>
        </authorList>
    </citation>
    <scope>NUCLEOTIDE SEQUENCE [LARGE SCALE GENOMIC DNA]</scope>
</reference>
<dbReference type="InterPro" id="IPR000023">
    <property type="entry name" value="Phosphofructokinase_dom"/>
</dbReference>
<dbReference type="SUPFAM" id="SSF53784">
    <property type="entry name" value="Phosphofructokinase"/>
    <property type="match status" value="1"/>
</dbReference>
<dbReference type="GO" id="GO:0016208">
    <property type="term" value="F:AMP binding"/>
    <property type="evidence" value="ECO:0007669"/>
    <property type="project" value="TreeGrafter"/>
</dbReference>
<evidence type="ECO:0000313" key="12">
    <source>
        <dbReference type="Proteomes" id="UP000011518"/>
    </source>
</evidence>
<keyword evidence="7" id="KW-0460">Magnesium</keyword>
<dbReference type="Pfam" id="PF00365">
    <property type="entry name" value="PFK"/>
    <property type="match status" value="1"/>
</dbReference>
<dbReference type="InParanoid" id="L9LAF5"/>
<dbReference type="UniPathway" id="UPA00109">
    <property type="reaction ID" value="UER00182"/>
</dbReference>
<proteinExistence type="predicted"/>
<comment type="cofactor">
    <cofactor evidence="1">
        <name>Mg(2+)</name>
        <dbReference type="ChEBI" id="CHEBI:18420"/>
    </cofactor>
</comment>
<organism evidence="11 12">
    <name type="scientific">Tupaia chinensis</name>
    <name type="common">Chinese tree shrew</name>
    <name type="synonym">Tupaia belangeri chinensis</name>
    <dbReference type="NCBI Taxonomy" id="246437"/>
    <lineage>
        <taxon>Eukaryota</taxon>
        <taxon>Metazoa</taxon>
        <taxon>Chordata</taxon>
        <taxon>Craniata</taxon>
        <taxon>Vertebrata</taxon>
        <taxon>Euteleostomi</taxon>
        <taxon>Mammalia</taxon>
        <taxon>Eutheria</taxon>
        <taxon>Euarchontoglires</taxon>
        <taxon>Scandentia</taxon>
        <taxon>Tupaiidae</taxon>
        <taxon>Tupaia</taxon>
    </lineage>
</organism>
<dbReference type="GO" id="GO:0042802">
    <property type="term" value="F:identical protein binding"/>
    <property type="evidence" value="ECO:0007669"/>
    <property type="project" value="TreeGrafter"/>
</dbReference>
<keyword evidence="4" id="KW-0808">Transferase</keyword>
<dbReference type="Gene3D" id="3.40.50.460">
    <property type="entry name" value="Phosphofructokinase domain"/>
    <property type="match status" value="1"/>
</dbReference>
<evidence type="ECO:0000256" key="6">
    <source>
        <dbReference type="ARBA" id="ARBA00022777"/>
    </source>
</evidence>
<comment type="catalytic activity">
    <reaction evidence="9">
        <text>beta-D-fructose 6-phosphate + ATP = beta-D-fructose 1,6-bisphosphate + ADP + H(+)</text>
        <dbReference type="Rhea" id="RHEA:16109"/>
        <dbReference type="ChEBI" id="CHEBI:15378"/>
        <dbReference type="ChEBI" id="CHEBI:30616"/>
        <dbReference type="ChEBI" id="CHEBI:32966"/>
        <dbReference type="ChEBI" id="CHEBI:57634"/>
        <dbReference type="ChEBI" id="CHEBI:456216"/>
        <dbReference type="EC" id="2.7.1.11"/>
    </reaction>
</comment>
<dbReference type="PRINTS" id="PR00476">
    <property type="entry name" value="PHFRCTKINASE"/>
</dbReference>
<dbReference type="GO" id="GO:0006002">
    <property type="term" value="P:fructose 6-phosphate metabolic process"/>
    <property type="evidence" value="ECO:0007669"/>
    <property type="project" value="InterPro"/>
</dbReference>
<dbReference type="STRING" id="246437.L9LAF5"/>
<dbReference type="GO" id="GO:0005945">
    <property type="term" value="C:6-phosphofructokinase complex"/>
    <property type="evidence" value="ECO:0007669"/>
    <property type="project" value="TreeGrafter"/>
</dbReference>
<evidence type="ECO:0000256" key="5">
    <source>
        <dbReference type="ARBA" id="ARBA00022723"/>
    </source>
</evidence>
<evidence type="ECO:0000256" key="9">
    <source>
        <dbReference type="ARBA" id="ARBA00048070"/>
    </source>
</evidence>
<dbReference type="GO" id="GO:0070095">
    <property type="term" value="F:fructose-6-phosphate binding"/>
    <property type="evidence" value="ECO:0007669"/>
    <property type="project" value="TreeGrafter"/>
</dbReference>
<dbReference type="Proteomes" id="UP000011518">
    <property type="component" value="Unassembled WGS sequence"/>
</dbReference>
<reference evidence="12" key="1">
    <citation type="submission" date="2012-07" db="EMBL/GenBank/DDBJ databases">
        <title>Genome of the Chinese tree shrew, a rising model animal genetically related to primates.</title>
        <authorList>
            <person name="Zhang G."/>
            <person name="Fan Y."/>
            <person name="Yao Y."/>
            <person name="Huang Z."/>
        </authorList>
    </citation>
    <scope>NUCLEOTIDE SEQUENCE [LARGE SCALE GENOMIC DNA]</scope>
</reference>
<dbReference type="GO" id="GO:0003872">
    <property type="term" value="F:6-phosphofructokinase activity"/>
    <property type="evidence" value="ECO:0007669"/>
    <property type="project" value="UniProtKB-EC"/>
</dbReference>
<dbReference type="GO" id="GO:0016020">
    <property type="term" value="C:membrane"/>
    <property type="evidence" value="ECO:0007669"/>
    <property type="project" value="TreeGrafter"/>
</dbReference>
<dbReference type="PROSITE" id="PS00433">
    <property type="entry name" value="PHOSPHOFRUCTOKINASE"/>
    <property type="match status" value="1"/>
</dbReference>
<gene>
    <name evidence="11" type="ORF">TREES_T100002456</name>
</gene>
<keyword evidence="5" id="KW-0479">Metal-binding</keyword>
<dbReference type="PANTHER" id="PTHR13697">
    <property type="entry name" value="PHOSPHOFRUCTOKINASE"/>
    <property type="match status" value="1"/>
</dbReference>
<protein>
    <submittedName>
        <fullName evidence="11">6-phosphofructokinase type C</fullName>
    </submittedName>
</protein>